<comment type="pathway">
    <text evidence="3 10">Organic acid metabolism; glycolate biosynthesis; glycolate from 2-phosphoglycolate: step 1/1.</text>
</comment>
<dbReference type="Gene3D" id="3.40.50.1000">
    <property type="entry name" value="HAD superfamily/HAD-like"/>
    <property type="match status" value="1"/>
</dbReference>
<dbReference type="GO" id="GO:0046295">
    <property type="term" value="P:glycolate biosynthetic process"/>
    <property type="evidence" value="ECO:0007669"/>
    <property type="project" value="UniProtKB-UniRule"/>
</dbReference>
<dbReference type="Pfam" id="PF00702">
    <property type="entry name" value="Hydrolase"/>
    <property type="match status" value="1"/>
</dbReference>
<dbReference type="InterPro" id="IPR023214">
    <property type="entry name" value="HAD_sf"/>
</dbReference>
<comment type="similarity">
    <text evidence="4 10">Belongs to the HAD-like hydrolase superfamily. CbbY/CbbZ/Gph/YieH family.</text>
</comment>
<accession>A0A369TM88</accession>
<dbReference type="NCBIfam" id="TIGR01549">
    <property type="entry name" value="HAD-SF-IA-v1"/>
    <property type="match status" value="1"/>
</dbReference>
<dbReference type="EC" id="3.1.3.18" evidence="5 10"/>
<dbReference type="SFLD" id="SFLDS00003">
    <property type="entry name" value="Haloacid_Dehalogenase"/>
    <property type="match status" value="1"/>
</dbReference>
<feature type="binding site" evidence="10">
    <location>
        <position position="11"/>
    </location>
    <ligand>
        <name>Mg(2+)</name>
        <dbReference type="ChEBI" id="CHEBI:18420"/>
    </ligand>
</feature>
<dbReference type="PANTHER" id="PTHR43434:SF1">
    <property type="entry name" value="PHOSPHOGLYCOLATE PHOSPHATASE"/>
    <property type="match status" value="1"/>
</dbReference>
<dbReference type="GO" id="GO:0008967">
    <property type="term" value="F:phosphoglycolate phosphatase activity"/>
    <property type="evidence" value="ECO:0007669"/>
    <property type="project" value="UniProtKB-UniRule"/>
</dbReference>
<dbReference type="InterPro" id="IPR023198">
    <property type="entry name" value="PGP-like_dom2"/>
</dbReference>
<evidence type="ECO:0000256" key="4">
    <source>
        <dbReference type="ARBA" id="ARBA00006171"/>
    </source>
</evidence>
<evidence type="ECO:0000313" key="12">
    <source>
        <dbReference type="Proteomes" id="UP000253977"/>
    </source>
</evidence>
<dbReference type="InterPro" id="IPR006439">
    <property type="entry name" value="HAD-SF_hydro_IA"/>
</dbReference>
<dbReference type="Proteomes" id="UP000253977">
    <property type="component" value="Unassembled WGS sequence"/>
</dbReference>
<name>A0A369TM88_9RHOB</name>
<proteinExistence type="inferred from homology"/>
<dbReference type="InterPro" id="IPR036412">
    <property type="entry name" value="HAD-like_sf"/>
</dbReference>
<dbReference type="SUPFAM" id="SSF56784">
    <property type="entry name" value="HAD-like"/>
    <property type="match status" value="1"/>
</dbReference>
<comment type="caution">
    <text evidence="11">The sequence shown here is derived from an EMBL/GenBank/DDBJ whole genome shotgun (WGS) entry which is preliminary data.</text>
</comment>
<dbReference type="RefSeq" id="WP_114510975.1">
    <property type="nucleotide sequence ID" value="NZ_QPMK01000006.1"/>
</dbReference>
<comment type="cofactor">
    <cofactor evidence="2 10">
        <name>Mg(2+)</name>
        <dbReference type="ChEBI" id="CHEBI:18420"/>
    </cofactor>
</comment>
<reference evidence="11 12" key="1">
    <citation type="submission" date="2018-07" db="EMBL/GenBank/DDBJ databases">
        <title>Thalassococcus profundi sp. nov., a marine bacterium isolated from deep seawater of Okinawa Trough.</title>
        <authorList>
            <person name="Yu M."/>
        </authorList>
    </citation>
    <scope>NUCLEOTIDE SEQUENCE [LARGE SCALE GENOMIC DNA]</scope>
    <source>
        <strain evidence="11 12">WRAS1</strain>
    </source>
</reference>
<dbReference type="InterPro" id="IPR050155">
    <property type="entry name" value="HAD-like_hydrolase_sf"/>
</dbReference>
<dbReference type="EMBL" id="QPMK01000006">
    <property type="protein sequence ID" value="RDD66403.1"/>
    <property type="molecule type" value="Genomic_DNA"/>
</dbReference>
<dbReference type="SFLD" id="SFLDG01129">
    <property type="entry name" value="C1.5:_HAD__Beta-PGM__Phosphata"/>
    <property type="match status" value="1"/>
</dbReference>
<dbReference type="UniPathway" id="UPA00865">
    <property type="reaction ID" value="UER00834"/>
</dbReference>
<dbReference type="GO" id="GO:0006281">
    <property type="term" value="P:DNA repair"/>
    <property type="evidence" value="ECO:0007669"/>
    <property type="project" value="TreeGrafter"/>
</dbReference>
<organism evidence="11 12">
    <name type="scientific">Thalassococcus profundi</name>
    <dbReference type="NCBI Taxonomy" id="2282382"/>
    <lineage>
        <taxon>Bacteria</taxon>
        <taxon>Pseudomonadati</taxon>
        <taxon>Pseudomonadota</taxon>
        <taxon>Alphaproteobacteria</taxon>
        <taxon>Rhodobacterales</taxon>
        <taxon>Roseobacteraceae</taxon>
        <taxon>Thalassococcus</taxon>
    </lineage>
</organism>
<dbReference type="OrthoDB" id="9793014at2"/>
<evidence type="ECO:0000256" key="8">
    <source>
        <dbReference type="ARBA" id="ARBA00022842"/>
    </source>
</evidence>
<feature type="binding site" evidence="10">
    <location>
        <position position="166"/>
    </location>
    <ligand>
        <name>Mg(2+)</name>
        <dbReference type="ChEBI" id="CHEBI:18420"/>
    </ligand>
</feature>
<evidence type="ECO:0000256" key="3">
    <source>
        <dbReference type="ARBA" id="ARBA00004818"/>
    </source>
</evidence>
<evidence type="ECO:0000256" key="9">
    <source>
        <dbReference type="ARBA" id="ARBA00023277"/>
    </source>
</evidence>
<keyword evidence="9 10" id="KW-0119">Carbohydrate metabolism</keyword>
<keyword evidence="8 10" id="KW-0460">Magnesium</keyword>
<feature type="binding site" evidence="10">
    <location>
        <position position="9"/>
    </location>
    <ligand>
        <name>Mg(2+)</name>
        <dbReference type="ChEBI" id="CHEBI:18420"/>
    </ligand>
</feature>
<keyword evidence="7 10" id="KW-0378">Hydrolase</keyword>
<dbReference type="PRINTS" id="PR00413">
    <property type="entry name" value="HADHALOGNASE"/>
</dbReference>
<evidence type="ECO:0000256" key="1">
    <source>
        <dbReference type="ARBA" id="ARBA00000830"/>
    </source>
</evidence>
<dbReference type="InterPro" id="IPR037512">
    <property type="entry name" value="PGPase_prok"/>
</dbReference>
<evidence type="ECO:0000256" key="7">
    <source>
        <dbReference type="ARBA" id="ARBA00022801"/>
    </source>
</evidence>
<protein>
    <recommendedName>
        <fullName evidence="5 10">Phosphoglycolate phosphatase</fullName>
        <shortName evidence="10">PGP</shortName>
        <shortName evidence="10">PGPase</shortName>
        <ecNumber evidence="5 10">3.1.3.18</ecNumber>
    </recommendedName>
</protein>
<dbReference type="AlphaFoldDB" id="A0A369TM88"/>
<dbReference type="PANTHER" id="PTHR43434">
    <property type="entry name" value="PHOSPHOGLYCOLATE PHOSPHATASE"/>
    <property type="match status" value="1"/>
</dbReference>
<dbReference type="GO" id="GO:0005975">
    <property type="term" value="P:carbohydrate metabolic process"/>
    <property type="evidence" value="ECO:0007669"/>
    <property type="project" value="InterPro"/>
</dbReference>
<comment type="function">
    <text evidence="10">Specifically catalyzes the dephosphorylation of 2-phosphoglycolate. Is involved in the dissimilation of the intracellular 2-phosphoglycolate formed during the DNA repair of 3'-phosphoglycolate ends, a major class of DNA lesions induced by oxidative stress.</text>
</comment>
<dbReference type="Gene3D" id="1.10.150.240">
    <property type="entry name" value="Putative phosphatase, domain 2"/>
    <property type="match status" value="1"/>
</dbReference>
<evidence type="ECO:0000256" key="6">
    <source>
        <dbReference type="ARBA" id="ARBA00022723"/>
    </source>
</evidence>
<dbReference type="HAMAP" id="MF_00495">
    <property type="entry name" value="GPH_hydrolase_bact"/>
    <property type="match status" value="1"/>
</dbReference>
<evidence type="ECO:0000256" key="5">
    <source>
        <dbReference type="ARBA" id="ARBA00013078"/>
    </source>
</evidence>
<evidence type="ECO:0000256" key="10">
    <source>
        <dbReference type="HAMAP-Rule" id="MF_00495"/>
    </source>
</evidence>
<comment type="catalytic activity">
    <reaction evidence="1 10">
        <text>2-phosphoglycolate + H2O = glycolate + phosphate</text>
        <dbReference type="Rhea" id="RHEA:14369"/>
        <dbReference type="ChEBI" id="CHEBI:15377"/>
        <dbReference type="ChEBI" id="CHEBI:29805"/>
        <dbReference type="ChEBI" id="CHEBI:43474"/>
        <dbReference type="ChEBI" id="CHEBI:58033"/>
        <dbReference type="EC" id="3.1.3.18"/>
    </reaction>
</comment>
<dbReference type="NCBIfam" id="TIGR01449">
    <property type="entry name" value="PGP_bact"/>
    <property type="match status" value="1"/>
</dbReference>
<keyword evidence="12" id="KW-1185">Reference proteome</keyword>
<evidence type="ECO:0000256" key="2">
    <source>
        <dbReference type="ARBA" id="ARBA00001946"/>
    </source>
</evidence>
<sequence>MASVAVVFDLDGTLIDSAPDIRGIANTLLAARDLPPLDLAETVSFIGSGAGVFIERMRAARGIPDSAHRALLEEFIDRYEGAVELTQVYPGVRSALAALTGAGHPLAICTNKPEAPARSVLAHFGLLDRFAAVVGGDSLPVRKPDPGPLLECLRRLDTDRCLYVGDSEVDAETAQAARLPFFLYTHGYRKTGVTEIAPAAAFDHFSALPGLVAKAG</sequence>
<dbReference type="GO" id="GO:0046872">
    <property type="term" value="F:metal ion binding"/>
    <property type="evidence" value="ECO:0007669"/>
    <property type="project" value="UniProtKB-KW"/>
</dbReference>
<feature type="active site" description="Nucleophile" evidence="10">
    <location>
        <position position="9"/>
    </location>
</feature>
<dbReference type="GO" id="GO:0005829">
    <property type="term" value="C:cytosol"/>
    <property type="evidence" value="ECO:0007669"/>
    <property type="project" value="TreeGrafter"/>
</dbReference>
<evidence type="ECO:0000313" key="11">
    <source>
        <dbReference type="EMBL" id="RDD66403.1"/>
    </source>
</evidence>
<gene>
    <name evidence="11" type="primary">gph</name>
    <name evidence="11" type="ORF">DU478_10865</name>
</gene>
<keyword evidence="6 10" id="KW-0479">Metal-binding</keyword>